<keyword evidence="5" id="KW-0762">Sugar transport</keyword>
<feature type="transmembrane region" description="Helical" evidence="11">
    <location>
        <begin position="280"/>
        <end position="300"/>
    </location>
</feature>
<evidence type="ECO:0000256" key="3">
    <source>
        <dbReference type="ARBA" id="ARBA00022475"/>
    </source>
</evidence>
<dbReference type="RefSeq" id="WP_066643745.1">
    <property type="nucleotide sequence ID" value="NZ_VWXL01000002.1"/>
</dbReference>
<evidence type="ECO:0000256" key="7">
    <source>
        <dbReference type="ARBA" id="ARBA00022989"/>
    </source>
</evidence>
<reference evidence="12 13" key="1">
    <citation type="submission" date="2019-09" db="EMBL/GenBank/DDBJ databases">
        <title>Genome sequence of Clostridium sp. EA1.</title>
        <authorList>
            <person name="Poehlein A."/>
            <person name="Bengelsdorf F.R."/>
            <person name="Daniel R."/>
        </authorList>
    </citation>
    <scope>NUCLEOTIDE SEQUENCE [LARGE SCALE GENOMIC DNA]</scope>
    <source>
        <strain evidence="12 13">EA1</strain>
    </source>
</reference>
<dbReference type="InterPro" id="IPR001851">
    <property type="entry name" value="ABC_transp_permease"/>
</dbReference>
<dbReference type="OrthoDB" id="9813906at2"/>
<evidence type="ECO:0000256" key="6">
    <source>
        <dbReference type="ARBA" id="ARBA00022692"/>
    </source>
</evidence>
<accession>A0A6N8HV16</accession>
<keyword evidence="8 11" id="KW-0472">Membrane</keyword>
<evidence type="ECO:0000256" key="1">
    <source>
        <dbReference type="ARBA" id="ARBA00004651"/>
    </source>
</evidence>
<evidence type="ECO:0000256" key="4">
    <source>
        <dbReference type="ARBA" id="ARBA00022519"/>
    </source>
</evidence>
<protein>
    <recommendedName>
        <fullName evidence="10">Xylose transport system permease protein XylH</fullName>
    </recommendedName>
</protein>
<sequence length="387" mass="41428">MTKASSIIKKYTMTIALVVVFIFFTVLTNGRLVYAQNISNLLLQNAYVLVMACGMLLCILTGGNVDLSVGATLCLVGAVAAQLMDQNSMGALPTILIAMLIAAVIGIWQGFWIGYIHIPPFIATLAGMFLFRGLGRVVLASKTVNIQNEAFLNTFISYIDVPGMDTKSFHVSALIVGVAVAVLLTVLMLSGRAKKVKKNYAADSLVTTLVKVIIIDALIIAYCWKLANYKGIPVMLLWILLVVLIFAFITMKTAFGRYFYAVGGNEKAAKLSGIDPRRVYFWAYFLMSVLAGFSGLLVAARIGSVDGNMGNSYEMDAIAACFIGGASAYGGSGTVSGIMIGAILLGVMNQGMSIYGLPDEWQYVVKGAVLLAAVIFDVVSNHKVGKQ</sequence>
<evidence type="ECO:0000256" key="10">
    <source>
        <dbReference type="ARBA" id="ARBA00035686"/>
    </source>
</evidence>
<feature type="transmembrane region" description="Helical" evidence="11">
    <location>
        <begin position="45"/>
        <end position="78"/>
    </location>
</feature>
<dbReference type="Proteomes" id="UP000469440">
    <property type="component" value="Unassembled WGS sequence"/>
</dbReference>
<evidence type="ECO:0000256" key="9">
    <source>
        <dbReference type="ARBA" id="ARBA00035611"/>
    </source>
</evidence>
<dbReference type="GO" id="GO:0022857">
    <property type="term" value="F:transmembrane transporter activity"/>
    <property type="evidence" value="ECO:0007669"/>
    <property type="project" value="InterPro"/>
</dbReference>
<keyword evidence="2" id="KW-0813">Transport</keyword>
<proteinExistence type="predicted"/>
<name>A0A6N8HV16_9FIRM</name>
<dbReference type="GO" id="GO:0005886">
    <property type="term" value="C:plasma membrane"/>
    <property type="evidence" value="ECO:0007669"/>
    <property type="project" value="UniProtKB-SubCell"/>
</dbReference>
<gene>
    <name evidence="12" type="primary">xylH_1</name>
    <name evidence="12" type="ORF">CAFE_00280</name>
</gene>
<feature type="transmembrane region" description="Helical" evidence="11">
    <location>
        <begin position="114"/>
        <end position="134"/>
    </location>
</feature>
<evidence type="ECO:0000256" key="11">
    <source>
        <dbReference type="SAM" id="Phobius"/>
    </source>
</evidence>
<evidence type="ECO:0000256" key="2">
    <source>
        <dbReference type="ARBA" id="ARBA00022448"/>
    </source>
</evidence>
<evidence type="ECO:0000313" key="13">
    <source>
        <dbReference type="Proteomes" id="UP000469440"/>
    </source>
</evidence>
<dbReference type="EMBL" id="VWXL01000002">
    <property type="protein sequence ID" value="MVB09380.1"/>
    <property type="molecule type" value="Genomic_DNA"/>
</dbReference>
<keyword evidence="7 11" id="KW-1133">Transmembrane helix</keyword>
<keyword evidence="4" id="KW-0997">Cell inner membrane</keyword>
<dbReference type="PANTHER" id="PTHR32196">
    <property type="entry name" value="ABC TRANSPORTER PERMEASE PROTEIN YPHD-RELATED-RELATED"/>
    <property type="match status" value="1"/>
</dbReference>
<comment type="function">
    <text evidence="9">Part of the binding-protein-dependent transport system for D-xylose. Probably responsible for the translocation of the substrate across the membrane.</text>
</comment>
<organism evidence="12 13">
    <name type="scientific">Caproicibacter fermentans</name>
    <dbReference type="NCBI Taxonomy" id="2576756"/>
    <lineage>
        <taxon>Bacteria</taxon>
        <taxon>Bacillati</taxon>
        <taxon>Bacillota</taxon>
        <taxon>Clostridia</taxon>
        <taxon>Eubacteriales</taxon>
        <taxon>Acutalibacteraceae</taxon>
        <taxon>Caproicibacter</taxon>
    </lineage>
</organism>
<evidence type="ECO:0000256" key="5">
    <source>
        <dbReference type="ARBA" id="ARBA00022597"/>
    </source>
</evidence>
<dbReference type="Pfam" id="PF02653">
    <property type="entry name" value="BPD_transp_2"/>
    <property type="match status" value="1"/>
</dbReference>
<keyword evidence="3" id="KW-1003">Cell membrane</keyword>
<evidence type="ECO:0000313" key="12">
    <source>
        <dbReference type="EMBL" id="MVB09380.1"/>
    </source>
</evidence>
<dbReference type="CDD" id="cd06579">
    <property type="entry name" value="TM_PBP1_transp_AraH_like"/>
    <property type="match status" value="1"/>
</dbReference>
<comment type="subcellular location">
    <subcellularLocation>
        <location evidence="1">Cell membrane</location>
        <topology evidence="1">Multi-pass membrane protein</topology>
    </subcellularLocation>
</comment>
<keyword evidence="6 11" id="KW-0812">Transmembrane</keyword>
<evidence type="ECO:0000256" key="8">
    <source>
        <dbReference type="ARBA" id="ARBA00023136"/>
    </source>
</evidence>
<comment type="caution">
    <text evidence="12">The sequence shown here is derived from an EMBL/GenBank/DDBJ whole genome shotgun (WGS) entry which is preliminary data.</text>
</comment>
<feature type="transmembrane region" description="Helical" evidence="11">
    <location>
        <begin position="205"/>
        <end position="224"/>
    </location>
</feature>
<dbReference type="AlphaFoldDB" id="A0A6N8HV16"/>
<feature type="transmembrane region" description="Helical" evidence="11">
    <location>
        <begin position="171"/>
        <end position="193"/>
    </location>
</feature>
<dbReference type="PANTHER" id="PTHR32196:SF32">
    <property type="entry name" value="XYLOSE TRANSPORT SYSTEM PERMEASE PROTEIN XYLH"/>
    <property type="match status" value="1"/>
</dbReference>
<feature type="transmembrane region" description="Helical" evidence="11">
    <location>
        <begin position="236"/>
        <end position="260"/>
    </location>
</feature>
<feature type="transmembrane region" description="Helical" evidence="11">
    <location>
        <begin position="321"/>
        <end position="349"/>
    </location>
</feature>
<keyword evidence="13" id="KW-1185">Reference proteome</keyword>
<feature type="transmembrane region" description="Helical" evidence="11">
    <location>
        <begin position="90"/>
        <end position="108"/>
    </location>
</feature>